<organism evidence="1 2">
    <name type="scientific">Diphasiastrum complanatum</name>
    <name type="common">Issler's clubmoss</name>
    <name type="synonym">Lycopodium complanatum</name>
    <dbReference type="NCBI Taxonomy" id="34168"/>
    <lineage>
        <taxon>Eukaryota</taxon>
        <taxon>Viridiplantae</taxon>
        <taxon>Streptophyta</taxon>
        <taxon>Embryophyta</taxon>
        <taxon>Tracheophyta</taxon>
        <taxon>Lycopodiopsida</taxon>
        <taxon>Lycopodiales</taxon>
        <taxon>Lycopodiaceae</taxon>
        <taxon>Lycopodioideae</taxon>
        <taxon>Diphasiastrum</taxon>
    </lineage>
</organism>
<evidence type="ECO:0000313" key="2">
    <source>
        <dbReference type="Proteomes" id="UP001162992"/>
    </source>
</evidence>
<evidence type="ECO:0000313" key="1">
    <source>
        <dbReference type="EMBL" id="KAJ7519354.1"/>
    </source>
</evidence>
<sequence length="627" mass="66512">MHISGDVHLYTFSAKMVHNTCAVHASAVLFTLLLVTANSLAPIYAADEETAKLGLEVKQSINGDEDLYRGATEVHVRSQEQANFQSEGLGHEGSEPPPLSRKKVAVGTVALLTLGMAAATGLGAVPFFFMNLQSQWAGICNGIASGVMLAASFDLIQEGQRFGSGTWVVFGILMGGLFILCSQKYLERFGEVNLIEVKGADARRMVLVVAIMTLHSFGEGSGVGVSFAGPKGLSQGIIVTLAIAVHNIPEGLAVSMVLASRGVSARNAMLWSIFTSMPQPLVAVPAFICAEAFQKFLPFCMGFAAGCMVWMVIAEVIPDSFKEAAPSQVASAATVSVAFMEILSTLFESIDEIPRWQNSVALLWSLLFGLGPFFGGLILVLIISSIRLPLTFLAATASGIAVVLATWRPLQLWLSGKMSIWLLCSLFGCGYFIFYTLTKLKAVKLFPRKGPNIEVIYSVSNQTLTPLAKKAYLASGAIFFHAFAEGLALGVAAPKDYGLCMHMLLPVSLHGLPRGAAVACAIHGATSSWRRALFSAAVTGLAGPVAAILAILGGLDYSGLDYWMVIACGTLLPAFGNQLLHRNGGQDLKVVLLGLMTGFSFASACLTSTRIVCLYTPYCNSAPEAVT</sequence>
<reference evidence="2" key="1">
    <citation type="journal article" date="2024" name="Proc. Natl. Acad. Sci. U.S.A.">
        <title>Extraordinary preservation of gene collinearity over three hundred million years revealed in homosporous lycophytes.</title>
        <authorList>
            <person name="Li C."/>
            <person name="Wickell D."/>
            <person name="Kuo L.Y."/>
            <person name="Chen X."/>
            <person name="Nie B."/>
            <person name="Liao X."/>
            <person name="Peng D."/>
            <person name="Ji J."/>
            <person name="Jenkins J."/>
            <person name="Williams M."/>
            <person name="Shu S."/>
            <person name="Plott C."/>
            <person name="Barry K."/>
            <person name="Rajasekar S."/>
            <person name="Grimwood J."/>
            <person name="Han X."/>
            <person name="Sun S."/>
            <person name="Hou Z."/>
            <person name="He W."/>
            <person name="Dai G."/>
            <person name="Sun C."/>
            <person name="Schmutz J."/>
            <person name="Leebens-Mack J.H."/>
            <person name="Li F.W."/>
            <person name="Wang L."/>
        </authorList>
    </citation>
    <scope>NUCLEOTIDE SEQUENCE [LARGE SCALE GENOMIC DNA]</scope>
    <source>
        <strain evidence="2">cv. PW_Plant_1</strain>
    </source>
</reference>
<proteinExistence type="predicted"/>
<dbReference type="Proteomes" id="UP001162992">
    <property type="component" value="Chromosome 20"/>
</dbReference>
<name>A0ACC2AQU0_DIPCM</name>
<accession>A0ACC2AQU0</accession>
<gene>
    <name evidence="1" type="ORF">O6H91_20G035400</name>
</gene>
<dbReference type="EMBL" id="CM055111">
    <property type="protein sequence ID" value="KAJ7519354.1"/>
    <property type="molecule type" value="Genomic_DNA"/>
</dbReference>
<keyword evidence="2" id="KW-1185">Reference proteome</keyword>
<comment type="caution">
    <text evidence="1">The sequence shown here is derived from an EMBL/GenBank/DDBJ whole genome shotgun (WGS) entry which is preliminary data.</text>
</comment>
<protein>
    <submittedName>
        <fullName evidence="1">Uncharacterized protein</fullName>
    </submittedName>
</protein>